<proteinExistence type="inferred from homology"/>
<comment type="caution">
    <text evidence="3">The sequence shown here is derived from an EMBL/GenBank/DDBJ whole genome shotgun (WGS) entry which is preliminary data.</text>
</comment>
<dbReference type="RefSeq" id="WP_129989478.1">
    <property type="nucleotide sequence ID" value="NZ_SDPU01000035.1"/>
</dbReference>
<dbReference type="Proteomes" id="UP000291189">
    <property type="component" value="Unassembled WGS sequence"/>
</dbReference>
<evidence type="ECO:0000313" key="4">
    <source>
        <dbReference type="Proteomes" id="UP000291189"/>
    </source>
</evidence>
<evidence type="ECO:0000256" key="2">
    <source>
        <dbReference type="ARBA" id="ARBA00023235"/>
    </source>
</evidence>
<dbReference type="PANTHER" id="PTHR15108">
    <property type="entry name" value="N-ACYLGLUCOSAMINE-2-EPIMERASE"/>
    <property type="match status" value="1"/>
</dbReference>
<protein>
    <submittedName>
        <fullName evidence="3">AGE family epimerase/isomerase</fullName>
    </submittedName>
</protein>
<keyword evidence="2 3" id="KW-0413">Isomerase</keyword>
<accession>A0A4Q5IV88</accession>
<evidence type="ECO:0000313" key="3">
    <source>
        <dbReference type="EMBL" id="RYU09713.1"/>
    </source>
</evidence>
<dbReference type="InterPro" id="IPR012341">
    <property type="entry name" value="6hp_glycosidase-like_sf"/>
</dbReference>
<dbReference type="InterPro" id="IPR010819">
    <property type="entry name" value="AGE/CE"/>
</dbReference>
<dbReference type="EMBL" id="SDPU01000035">
    <property type="protein sequence ID" value="RYU09713.1"/>
    <property type="molecule type" value="Genomic_DNA"/>
</dbReference>
<dbReference type="AlphaFoldDB" id="A0A4Q5IV88"/>
<gene>
    <name evidence="3" type="ORF">ETU37_22095</name>
</gene>
<sequence>MTAQVARVDAAAELLRLLDFARGAAATPAGFAWLDDRGVPDLAQHVHTWITTRMTHVFSLAHLQAVGDAAGLAAHGVRALAGPLRDAEHGGWYAAVSADGRVVDATKAAYAHAFVVLAGSSATVAGVRGGEALLDEALEVVDTHFLDGDGRVVDALAPDMGPGEAYRGANSSMHMVEALLAAGDVTGDRRRHDTALGIAEHLVHGVAREHDFLLPEHFTADWVALPDYNADDPADQFRPFGCTPGHLLEWSRLLLHLEATVAEPPAWLLEDAVSLFESATEVGWTVDLEPGFVYTVDWQRHPVVRSRMHWVHAEGLAAAAALHRRTGEASYADWQRVLEEYVATYLVDRDLGSWHHELDEHNRPAATTWQGKPDVYHAYQALLLASRPLAPVLSVQLAGR</sequence>
<dbReference type="SUPFAM" id="SSF48208">
    <property type="entry name" value="Six-hairpin glycosidases"/>
    <property type="match status" value="1"/>
</dbReference>
<dbReference type="Pfam" id="PF07221">
    <property type="entry name" value="GlcNAc_2-epim"/>
    <property type="match status" value="1"/>
</dbReference>
<name>A0A4Q5IV88_9ACTN</name>
<dbReference type="GO" id="GO:0005975">
    <property type="term" value="P:carbohydrate metabolic process"/>
    <property type="evidence" value="ECO:0007669"/>
    <property type="project" value="InterPro"/>
</dbReference>
<comment type="similarity">
    <text evidence="1">Belongs to the N-acylglucosamine 2-epimerase family.</text>
</comment>
<dbReference type="GO" id="GO:0016853">
    <property type="term" value="F:isomerase activity"/>
    <property type="evidence" value="ECO:0007669"/>
    <property type="project" value="UniProtKB-KW"/>
</dbReference>
<dbReference type="InterPro" id="IPR008928">
    <property type="entry name" value="6-hairpin_glycosidase_sf"/>
</dbReference>
<dbReference type="OrthoDB" id="9806359at2"/>
<organism evidence="3 4">
    <name type="scientific">Nocardioides iriomotensis</name>
    <dbReference type="NCBI Taxonomy" id="715784"/>
    <lineage>
        <taxon>Bacteria</taxon>
        <taxon>Bacillati</taxon>
        <taxon>Actinomycetota</taxon>
        <taxon>Actinomycetes</taxon>
        <taxon>Propionibacteriales</taxon>
        <taxon>Nocardioidaceae</taxon>
        <taxon>Nocardioides</taxon>
    </lineage>
</organism>
<dbReference type="Gene3D" id="1.50.10.10">
    <property type="match status" value="1"/>
</dbReference>
<reference evidence="3 4" key="1">
    <citation type="submission" date="2019-01" db="EMBL/GenBank/DDBJ databases">
        <title>Nocardioides guangzhouensis sp. nov., an actinobacterium isolated from soil.</title>
        <authorList>
            <person name="Fu Y."/>
            <person name="Cai Y."/>
            <person name="Lin Z."/>
            <person name="Chen P."/>
        </authorList>
    </citation>
    <scope>NUCLEOTIDE SEQUENCE [LARGE SCALE GENOMIC DNA]</scope>
    <source>
        <strain evidence="3 4">NBRC 105384</strain>
    </source>
</reference>
<evidence type="ECO:0000256" key="1">
    <source>
        <dbReference type="ARBA" id="ARBA00008558"/>
    </source>
</evidence>
<keyword evidence="4" id="KW-1185">Reference proteome</keyword>